<evidence type="ECO:0000259" key="2">
    <source>
        <dbReference type="Pfam" id="PF04187"/>
    </source>
</evidence>
<dbReference type="SUPFAM" id="SSF159501">
    <property type="entry name" value="EreA/ChaN-like"/>
    <property type="match status" value="1"/>
</dbReference>
<reference evidence="3 4" key="1">
    <citation type="submission" date="2016-10" db="EMBL/GenBank/DDBJ databases">
        <authorList>
            <person name="de Groot N.N."/>
        </authorList>
    </citation>
    <scope>NUCLEOTIDE SEQUENCE [LARGE SCALE GENOMIC DNA]</scope>
    <source>
        <strain evidence="3 4">JCM 19513</strain>
    </source>
</reference>
<dbReference type="Pfam" id="PF04187">
    <property type="entry name" value="Cofac_haem_bdg"/>
    <property type="match status" value="1"/>
</dbReference>
<accession>A0A1H7IN34</accession>
<dbReference type="InterPro" id="IPR007314">
    <property type="entry name" value="Cofac_haem-bd_dom"/>
</dbReference>
<gene>
    <name evidence="3" type="ORF">SAMN05216214_10411</name>
</gene>
<evidence type="ECO:0000313" key="3">
    <source>
        <dbReference type="EMBL" id="SEK63714.1"/>
    </source>
</evidence>
<organism evidence="3 4">
    <name type="scientific">Atopomonas hussainii</name>
    <dbReference type="NCBI Taxonomy" id="1429083"/>
    <lineage>
        <taxon>Bacteria</taxon>
        <taxon>Pseudomonadati</taxon>
        <taxon>Pseudomonadota</taxon>
        <taxon>Gammaproteobacteria</taxon>
        <taxon>Pseudomonadales</taxon>
        <taxon>Pseudomonadaceae</taxon>
        <taxon>Atopomonas</taxon>
    </lineage>
</organism>
<evidence type="ECO:0000256" key="1">
    <source>
        <dbReference type="SAM" id="SignalP"/>
    </source>
</evidence>
<dbReference type="AlphaFoldDB" id="A0A1H7IN34"/>
<dbReference type="RefSeq" id="WP_074865617.1">
    <property type="nucleotide sequence ID" value="NZ_FOAS01000004.1"/>
</dbReference>
<feature type="domain" description="Haem-binding uptake Tiki superfamily ChaN" evidence="2">
    <location>
        <begin position="39"/>
        <end position="229"/>
    </location>
</feature>
<sequence>MKYLSALIFSLCLAVSAQAAPAGRIIDLHTGQSLTPAQLLEQTARAERLVVGEKHDNPAHHAIELWLVEQLATRRSTGAHLLEMLVPSQQAAVAALQANPTRLWLPEDIAWSKGWDWTLYGPLLRHLMAAPVPLLAANLDRDEIMAIYQNPPQLDGQHSNTAALREQLSVEIRDSHCGLLPEAQIPAMLAVQQQRDRRMAEALLAAPTPALLIAGAFHARKDRGVPLHVQDLAPAKLPRVLLLAEEGAEVSAAQADWVWFTEAMPEQDYCAELRAKHGQ</sequence>
<keyword evidence="1" id="KW-0732">Signal</keyword>
<dbReference type="EMBL" id="FOAS01000004">
    <property type="protein sequence ID" value="SEK63714.1"/>
    <property type="molecule type" value="Genomic_DNA"/>
</dbReference>
<dbReference type="CDD" id="cd14727">
    <property type="entry name" value="ChanN-like"/>
    <property type="match status" value="1"/>
</dbReference>
<keyword evidence="4" id="KW-1185">Reference proteome</keyword>
<dbReference type="PIRSF" id="PIRSF020419">
    <property type="entry name" value="Fe_uptake_reg_CjrA_prd"/>
    <property type="match status" value="1"/>
</dbReference>
<name>A0A1H7IN34_9GAMM</name>
<feature type="signal peptide" evidence="1">
    <location>
        <begin position="1"/>
        <end position="19"/>
    </location>
</feature>
<dbReference type="InterPro" id="IPR016773">
    <property type="entry name" value="Fe3_uptake_reg_CjrA_prd"/>
</dbReference>
<protein>
    <submittedName>
        <fullName evidence="3">Uncharacterized iron-regulated protein</fullName>
    </submittedName>
</protein>
<dbReference type="STRING" id="1429083.GCA_001885685_02593"/>
<proteinExistence type="predicted"/>
<dbReference type="Gene3D" id="3.40.50.11550">
    <property type="match status" value="1"/>
</dbReference>
<evidence type="ECO:0000313" key="4">
    <source>
        <dbReference type="Proteomes" id="UP000185766"/>
    </source>
</evidence>
<dbReference type="Gene3D" id="1.10.8.760">
    <property type="entry name" value="Haem-binding uptake, Tiki superfamily, ChaN, domain 2"/>
    <property type="match status" value="1"/>
</dbReference>
<dbReference type="Proteomes" id="UP000185766">
    <property type="component" value="Unassembled WGS sequence"/>
</dbReference>
<feature type="chain" id="PRO_5010227525" evidence="1">
    <location>
        <begin position="20"/>
        <end position="279"/>
    </location>
</feature>